<comment type="caution">
    <text evidence="6">The sequence shown here is derived from an EMBL/GenBank/DDBJ whole genome shotgun (WGS) entry which is preliminary data.</text>
</comment>
<dbReference type="Pfam" id="PF00534">
    <property type="entry name" value="Glycos_transf_1"/>
    <property type="match status" value="1"/>
</dbReference>
<name>A0ABV3E2G8_9ACTN</name>
<dbReference type="Proteomes" id="UP001551582">
    <property type="component" value="Unassembled WGS sequence"/>
</dbReference>
<gene>
    <name evidence="6" type="ORF">AB0D65_10040</name>
</gene>
<dbReference type="Pfam" id="PF13439">
    <property type="entry name" value="Glyco_transf_4"/>
    <property type="match status" value="1"/>
</dbReference>
<evidence type="ECO:0000259" key="5">
    <source>
        <dbReference type="Pfam" id="PF13439"/>
    </source>
</evidence>
<evidence type="ECO:0000256" key="3">
    <source>
        <dbReference type="ARBA" id="ARBA00022679"/>
    </source>
</evidence>
<keyword evidence="7" id="KW-1185">Reference proteome</keyword>
<accession>A0ABV3E2G8</accession>
<dbReference type="InterPro" id="IPR028098">
    <property type="entry name" value="Glyco_trans_4-like_N"/>
</dbReference>
<sequence length="425" mass="46636">MKISFLIHNAYGIGGTITTTFNLAGALAERHDVEIVSVLRHREHPNLTPHPGVRLRALVDLRREKDHPLHSRPAKVFPSAEYRHHQYSELTDQRIAECLEATDADVVIGTRPGLNVHLALQAPRHVIRVGQEHLTLDNHSPALRTALRTALRRAYRRLDVLTTVTEADAACYRRKMRLPGVRVEALPNSVPDPVLPAADGTAKVVIAAGRLVPVKRYDLIIEAFARVVAEYPDWRLRIYGKGEEQDRLRAQIEALGLWNNVFLMGAATPMEAEWVKGSIGAAASNFEPFGMTIVEAMRCGLPVVSTDCPYGPGEIIKDGEDGRLVPVGDGRAFGAALLDLVRDDERRRRMGGAALDNARRFAPGPVVAQAERLLQEAIEARDGGQRSAPEPGGTHHTLRTQGYAARDLAHAAAAGALRTVRKGRR</sequence>
<dbReference type="RefSeq" id="WP_359978024.1">
    <property type="nucleotide sequence ID" value="NZ_JBEZLS010000006.1"/>
</dbReference>
<dbReference type="CDD" id="cd03820">
    <property type="entry name" value="GT4_AmsD-like"/>
    <property type="match status" value="1"/>
</dbReference>
<proteinExistence type="predicted"/>
<keyword evidence="3 6" id="KW-0808">Transferase</keyword>
<evidence type="ECO:0000256" key="1">
    <source>
        <dbReference type="ARBA" id="ARBA00021292"/>
    </source>
</evidence>
<feature type="domain" description="Glycosyltransferase subfamily 4-like N-terminal" evidence="5">
    <location>
        <begin position="13"/>
        <end position="190"/>
    </location>
</feature>
<feature type="domain" description="Glycosyl transferase family 1" evidence="4">
    <location>
        <begin position="199"/>
        <end position="354"/>
    </location>
</feature>
<dbReference type="SUPFAM" id="SSF53756">
    <property type="entry name" value="UDP-Glycosyltransferase/glycogen phosphorylase"/>
    <property type="match status" value="1"/>
</dbReference>
<evidence type="ECO:0000259" key="4">
    <source>
        <dbReference type="Pfam" id="PF00534"/>
    </source>
</evidence>
<dbReference type="Gene3D" id="3.40.50.2000">
    <property type="entry name" value="Glycogen Phosphorylase B"/>
    <property type="match status" value="2"/>
</dbReference>
<organism evidence="6 7">
    <name type="scientific">Streptomyces griseoloalbus</name>
    <dbReference type="NCBI Taxonomy" id="67303"/>
    <lineage>
        <taxon>Bacteria</taxon>
        <taxon>Bacillati</taxon>
        <taxon>Actinomycetota</taxon>
        <taxon>Actinomycetes</taxon>
        <taxon>Kitasatosporales</taxon>
        <taxon>Streptomycetaceae</taxon>
        <taxon>Streptomyces</taxon>
    </lineage>
</organism>
<keyword evidence="2 6" id="KW-0328">Glycosyltransferase</keyword>
<evidence type="ECO:0000313" key="7">
    <source>
        <dbReference type="Proteomes" id="UP001551582"/>
    </source>
</evidence>
<dbReference type="InterPro" id="IPR001296">
    <property type="entry name" value="Glyco_trans_1"/>
</dbReference>
<reference evidence="6 7" key="1">
    <citation type="submission" date="2024-06" db="EMBL/GenBank/DDBJ databases">
        <title>The Natural Products Discovery Center: Release of the First 8490 Sequenced Strains for Exploring Actinobacteria Biosynthetic Diversity.</title>
        <authorList>
            <person name="Kalkreuter E."/>
            <person name="Kautsar S.A."/>
            <person name="Yang D."/>
            <person name="Bader C.D."/>
            <person name="Teijaro C.N."/>
            <person name="Fluegel L."/>
            <person name="Davis C.M."/>
            <person name="Simpson J.R."/>
            <person name="Lauterbach L."/>
            <person name="Steele A.D."/>
            <person name="Gui C."/>
            <person name="Meng S."/>
            <person name="Li G."/>
            <person name="Viehrig K."/>
            <person name="Ye F."/>
            <person name="Su P."/>
            <person name="Kiefer A.F."/>
            <person name="Nichols A."/>
            <person name="Cepeda A.J."/>
            <person name="Yan W."/>
            <person name="Fan B."/>
            <person name="Jiang Y."/>
            <person name="Adhikari A."/>
            <person name="Zheng C.-J."/>
            <person name="Schuster L."/>
            <person name="Cowan T.M."/>
            <person name="Smanski M.J."/>
            <person name="Chevrette M.G."/>
            <person name="De Carvalho L.P.S."/>
            <person name="Shen B."/>
        </authorList>
    </citation>
    <scope>NUCLEOTIDE SEQUENCE [LARGE SCALE GENOMIC DNA]</scope>
    <source>
        <strain evidence="6 7">NPDC048274</strain>
    </source>
</reference>
<evidence type="ECO:0000313" key="6">
    <source>
        <dbReference type="EMBL" id="MEU9351345.1"/>
    </source>
</evidence>
<dbReference type="PANTHER" id="PTHR12526">
    <property type="entry name" value="GLYCOSYLTRANSFERASE"/>
    <property type="match status" value="1"/>
</dbReference>
<dbReference type="PANTHER" id="PTHR12526:SF627">
    <property type="entry name" value="D-RHAMNOSYLTRANSFERASE WBPZ"/>
    <property type="match status" value="1"/>
</dbReference>
<protein>
    <recommendedName>
        <fullName evidence="1">D-inositol 3-phosphate glycosyltransferase</fullName>
    </recommendedName>
</protein>
<evidence type="ECO:0000256" key="2">
    <source>
        <dbReference type="ARBA" id="ARBA00022676"/>
    </source>
</evidence>
<dbReference type="GO" id="GO:0016757">
    <property type="term" value="F:glycosyltransferase activity"/>
    <property type="evidence" value="ECO:0007669"/>
    <property type="project" value="UniProtKB-KW"/>
</dbReference>
<dbReference type="EMBL" id="JBEZLS010000006">
    <property type="protein sequence ID" value="MEU9351345.1"/>
    <property type="molecule type" value="Genomic_DNA"/>
</dbReference>